<keyword evidence="7" id="KW-1185">Reference proteome</keyword>
<dbReference type="STRING" id="1005944.SAMN05192576_2086"/>
<evidence type="ECO:0000256" key="2">
    <source>
        <dbReference type="ARBA" id="ARBA00022670"/>
    </source>
</evidence>
<feature type="compositionally biased region" description="Low complexity" evidence="4">
    <location>
        <begin position="92"/>
        <end position="109"/>
    </location>
</feature>
<dbReference type="SMART" id="SM00240">
    <property type="entry name" value="FHA"/>
    <property type="match status" value="2"/>
</dbReference>
<dbReference type="AlphaFoldDB" id="A0A1H0ANE8"/>
<name>A0A1H0ANE8_9ACTN</name>
<proteinExistence type="predicted"/>
<keyword evidence="3" id="KW-0378">Hydrolase</keyword>
<dbReference type="PROSITE" id="PS50006">
    <property type="entry name" value="FHA_DOMAIN"/>
    <property type="match status" value="2"/>
</dbReference>
<evidence type="ECO:0000256" key="4">
    <source>
        <dbReference type="SAM" id="MobiDB-lite"/>
    </source>
</evidence>
<dbReference type="EMBL" id="FNIC01000002">
    <property type="protein sequence ID" value="SDN34814.1"/>
    <property type="molecule type" value="Genomic_DNA"/>
</dbReference>
<dbReference type="InterPro" id="IPR000253">
    <property type="entry name" value="FHA_dom"/>
</dbReference>
<dbReference type="SUPFAM" id="SSF49879">
    <property type="entry name" value="SMAD/FHA domain"/>
    <property type="match status" value="2"/>
</dbReference>
<dbReference type="InterPro" id="IPR051201">
    <property type="entry name" value="Chloro_Bact_Ser_Proteases"/>
</dbReference>
<feature type="compositionally biased region" description="Pro residues" evidence="4">
    <location>
        <begin position="110"/>
        <end position="141"/>
    </location>
</feature>
<dbReference type="SUPFAM" id="SSF50494">
    <property type="entry name" value="Trypsin-like serine proteases"/>
    <property type="match status" value="1"/>
</dbReference>
<organism evidence="6 7">
    <name type="scientific">Nocardioides szechwanensis</name>
    <dbReference type="NCBI Taxonomy" id="1005944"/>
    <lineage>
        <taxon>Bacteria</taxon>
        <taxon>Bacillati</taxon>
        <taxon>Actinomycetota</taxon>
        <taxon>Actinomycetes</taxon>
        <taxon>Propionibacteriales</taxon>
        <taxon>Nocardioidaceae</taxon>
        <taxon>Nocardioides</taxon>
    </lineage>
</organism>
<accession>A0A1H0ANE8</accession>
<evidence type="ECO:0000256" key="1">
    <source>
        <dbReference type="ARBA" id="ARBA00022553"/>
    </source>
</evidence>
<feature type="domain" description="FHA" evidence="5">
    <location>
        <begin position="21"/>
        <end position="70"/>
    </location>
</feature>
<protein>
    <submittedName>
        <fullName evidence="6">Putative serine protease PepD</fullName>
    </submittedName>
</protein>
<dbReference type="Pfam" id="PF00498">
    <property type="entry name" value="FHA"/>
    <property type="match status" value="2"/>
</dbReference>
<dbReference type="GO" id="GO:0004252">
    <property type="term" value="F:serine-type endopeptidase activity"/>
    <property type="evidence" value="ECO:0007669"/>
    <property type="project" value="InterPro"/>
</dbReference>
<gene>
    <name evidence="6" type="ORF">SAMN05192576_2086</name>
</gene>
<dbReference type="Gene3D" id="2.60.200.20">
    <property type="match status" value="2"/>
</dbReference>
<reference evidence="7" key="1">
    <citation type="submission" date="2016-10" db="EMBL/GenBank/DDBJ databases">
        <authorList>
            <person name="Varghese N."/>
            <person name="Submissions S."/>
        </authorList>
    </citation>
    <scope>NUCLEOTIDE SEQUENCE [LARGE SCALE GENOMIC DNA]</scope>
    <source>
        <strain evidence="7">CGMCC 1.11147</strain>
    </source>
</reference>
<feature type="domain" description="FHA" evidence="5">
    <location>
        <begin position="189"/>
        <end position="237"/>
    </location>
</feature>
<dbReference type="InterPro" id="IPR001940">
    <property type="entry name" value="Peptidase_S1C"/>
</dbReference>
<evidence type="ECO:0000313" key="7">
    <source>
        <dbReference type="Proteomes" id="UP000199004"/>
    </source>
</evidence>
<keyword evidence="2 6" id="KW-0645">Protease</keyword>
<evidence type="ECO:0000313" key="6">
    <source>
        <dbReference type="EMBL" id="SDN34814.1"/>
    </source>
</evidence>
<dbReference type="CDD" id="cd00060">
    <property type="entry name" value="FHA"/>
    <property type="match status" value="1"/>
</dbReference>
<keyword evidence="1" id="KW-0597">Phosphoprotein</keyword>
<dbReference type="Gene3D" id="2.40.10.120">
    <property type="match status" value="1"/>
</dbReference>
<dbReference type="PRINTS" id="PR00834">
    <property type="entry name" value="PROTEASES2C"/>
</dbReference>
<evidence type="ECO:0000256" key="3">
    <source>
        <dbReference type="ARBA" id="ARBA00022801"/>
    </source>
</evidence>
<dbReference type="Proteomes" id="UP000199004">
    <property type="component" value="Unassembled WGS sequence"/>
</dbReference>
<dbReference type="PANTHER" id="PTHR43343">
    <property type="entry name" value="PEPTIDASE S12"/>
    <property type="match status" value="1"/>
</dbReference>
<dbReference type="InterPro" id="IPR008984">
    <property type="entry name" value="SMAD_FHA_dom_sf"/>
</dbReference>
<dbReference type="Pfam" id="PF13365">
    <property type="entry name" value="Trypsin_2"/>
    <property type="match status" value="1"/>
</dbReference>
<evidence type="ECO:0000259" key="5">
    <source>
        <dbReference type="PROSITE" id="PS50006"/>
    </source>
</evidence>
<dbReference type="PANTHER" id="PTHR43343:SF3">
    <property type="entry name" value="PROTEASE DO-LIKE 8, CHLOROPLASTIC"/>
    <property type="match status" value="1"/>
</dbReference>
<dbReference type="InterPro" id="IPR009003">
    <property type="entry name" value="Peptidase_S1_PA"/>
</dbReference>
<dbReference type="GO" id="GO:0006508">
    <property type="term" value="P:proteolysis"/>
    <property type="evidence" value="ECO:0007669"/>
    <property type="project" value="UniProtKB-KW"/>
</dbReference>
<dbReference type="RefSeq" id="WP_170254333.1">
    <property type="nucleotide sequence ID" value="NZ_BKAE01000011.1"/>
</dbReference>
<feature type="region of interest" description="Disordered" evidence="4">
    <location>
        <begin position="79"/>
        <end position="149"/>
    </location>
</feature>
<sequence length="557" mass="57880">MPSLRVQVDGRTLDIDPPRLLRIGRANESDILLAGDSVSRVHAELRPTRGGWVLVDVASAYGTFVDGQRVTELQLTRTTTVQCGPEGPGSSFTVTPFPGVVPVQGDPAPVAAPSPTPPPPPPPPPSPAPSPSPSPAPPRSPGPGFENTMVVAPTQRFGPVPGAPAVRTGPDLLVSAEGHEHRFVHPANVTIGRLPDCTIVLSDPVASRLHGRVDAVAGGWTYSNASREGTFLDGRRVERQQITERVTLRLGHPVAGPEVVVVPILSAQEEERRIARRRWARRLKVGLSAAAVLAVVAGGTTAAVLASGDDDPPTTEPTPTVTTDVLTGDELDSAKVATVLIGAESEDIFGNPVGWSGSGSIISSDGLILTNAHVAEPEADGLEQQYGPSDETNPEYLQIALIEDADDSAAAPAYRARVVVSDGFLDASVIQIYATIDGEPLDGPLDLPTLSIGDSDELRTGDDVTVLGFPGISGSAGVSITRGVISTFLDDPRLGERSEIDTDARIAPGNSGGAAIDNDARIVGIPSATFSQEGSSVVSGRIRSINAVKPLIEEAQG</sequence>